<dbReference type="Gene3D" id="3.40.50.1760">
    <property type="entry name" value="Glutathione synthase, substrate-binding domain superfamily, eukaryotic"/>
    <property type="match status" value="1"/>
</dbReference>
<dbReference type="SUPFAM" id="SSF56059">
    <property type="entry name" value="Glutathione synthetase ATP-binding domain-like"/>
    <property type="match status" value="1"/>
</dbReference>
<dbReference type="RefSeq" id="XP_006823179.1">
    <property type="nucleotide sequence ID" value="XM_006823116.1"/>
</dbReference>
<dbReference type="PANTHER" id="PTHR11130:SF0">
    <property type="entry name" value="GLUTATHIONE SYNTHETASE"/>
    <property type="match status" value="1"/>
</dbReference>
<dbReference type="Pfam" id="PF03917">
    <property type="entry name" value="GSH_synth_ATP"/>
    <property type="match status" value="1"/>
</dbReference>
<evidence type="ECO:0000313" key="5">
    <source>
        <dbReference type="Proteomes" id="UP000694865"/>
    </source>
</evidence>
<dbReference type="Pfam" id="PF03199">
    <property type="entry name" value="GSH_synthase"/>
    <property type="match status" value="1"/>
</dbReference>
<accession>A0ABM0MT38</accession>
<dbReference type="InterPro" id="IPR014709">
    <property type="entry name" value="Glutathione_synthase_C_euk"/>
</dbReference>
<evidence type="ECO:0000256" key="2">
    <source>
        <dbReference type="ARBA" id="ARBA00030403"/>
    </source>
</evidence>
<feature type="domain" description="Glutathione synthase substrate-binding" evidence="4">
    <location>
        <begin position="57"/>
        <end position="105"/>
    </location>
</feature>
<sequence>MSPYLAGLGSQCTRLHRFNLANLGKLEIADNLQESGAVGNMAKAFVEAWRLYGNKRAVIMFFAKPGSSTVTDQRWLEYEIRDIDKSIPIIKGGFQDIIERAKLEDTCIAATRQEIFRNDVIEKLQKYFPDGDEAIKRIRDKFAGVYALDVGCDGSNNVRKALRNPDKYILRPRKLGGKDLFGDDIVRTLNEIDEDERRTGYILMDKTQPLVVNNYTVQSGKDSEMREMVNEVEIFGAVLSNAGNLLLSSTCGHIVKSKRVSRIESGSGVDNTVEYIDSPFLV</sequence>
<comment type="catalytic activity">
    <reaction evidence="3">
        <text>gamma-L-glutamyl-L-cysteine + glycine + ATP = glutathione + ADP + phosphate + H(+)</text>
        <dbReference type="Rhea" id="RHEA:13557"/>
        <dbReference type="ChEBI" id="CHEBI:15378"/>
        <dbReference type="ChEBI" id="CHEBI:30616"/>
        <dbReference type="ChEBI" id="CHEBI:43474"/>
        <dbReference type="ChEBI" id="CHEBI:57305"/>
        <dbReference type="ChEBI" id="CHEBI:57925"/>
        <dbReference type="ChEBI" id="CHEBI:58173"/>
        <dbReference type="ChEBI" id="CHEBI:456216"/>
        <dbReference type="EC" id="6.3.2.3"/>
    </reaction>
    <physiologicalReaction direction="left-to-right" evidence="3">
        <dbReference type="Rhea" id="RHEA:13558"/>
    </physiologicalReaction>
</comment>
<dbReference type="PANTHER" id="PTHR11130">
    <property type="entry name" value="GLUTATHIONE SYNTHETASE"/>
    <property type="match status" value="1"/>
</dbReference>
<name>A0ABM0MT38_SACKO</name>
<dbReference type="Gene3D" id="3.30.1490.50">
    <property type="match status" value="1"/>
</dbReference>
<dbReference type="InterPro" id="IPR037013">
    <property type="entry name" value="GSH-S_sub-bd_sf"/>
</dbReference>
<evidence type="ECO:0000259" key="4">
    <source>
        <dbReference type="Pfam" id="PF03199"/>
    </source>
</evidence>
<proteinExistence type="predicted"/>
<organism evidence="5 6">
    <name type="scientific">Saccoglossus kowalevskii</name>
    <name type="common">Acorn worm</name>
    <dbReference type="NCBI Taxonomy" id="10224"/>
    <lineage>
        <taxon>Eukaryota</taxon>
        <taxon>Metazoa</taxon>
        <taxon>Hemichordata</taxon>
        <taxon>Enteropneusta</taxon>
        <taxon>Harrimaniidae</taxon>
        <taxon>Saccoglossus</taxon>
    </lineage>
</organism>
<dbReference type="InterPro" id="IPR004887">
    <property type="entry name" value="GSH_synth_subst-bd"/>
</dbReference>
<dbReference type="Gene3D" id="3.30.470.20">
    <property type="entry name" value="ATP-grasp fold, B domain"/>
    <property type="match status" value="1"/>
</dbReference>
<evidence type="ECO:0000313" key="6">
    <source>
        <dbReference type="RefSeq" id="XP_006823179.1"/>
    </source>
</evidence>
<protein>
    <recommendedName>
        <fullName evidence="1">Glutathione synthetase</fullName>
    </recommendedName>
    <alternativeName>
        <fullName evidence="2">Glutathione synthase</fullName>
    </alternativeName>
</protein>
<dbReference type="GeneID" id="102810033"/>
<reference evidence="6" key="1">
    <citation type="submission" date="2025-08" db="UniProtKB">
        <authorList>
            <consortium name="RefSeq"/>
        </authorList>
    </citation>
    <scope>IDENTIFICATION</scope>
    <source>
        <tissue evidence="6">Testes</tissue>
    </source>
</reference>
<evidence type="ECO:0000256" key="1">
    <source>
        <dbReference type="ARBA" id="ARBA00020821"/>
    </source>
</evidence>
<dbReference type="Proteomes" id="UP000694865">
    <property type="component" value="Unplaced"/>
</dbReference>
<dbReference type="InterPro" id="IPR005615">
    <property type="entry name" value="Glutathione_synthase"/>
</dbReference>
<keyword evidence="5" id="KW-1185">Reference proteome</keyword>
<gene>
    <name evidence="6" type="primary">LOC102810033</name>
</gene>
<evidence type="ECO:0000256" key="3">
    <source>
        <dbReference type="ARBA" id="ARBA00048871"/>
    </source>
</evidence>